<dbReference type="AlphaFoldDB" id="A0A166RQR0"/>
<keyword evidence="2" id="KW-1185">Reference proteome</keyword>
<accession>A0A166RQR0</accession>
<dbReference type="Proteomes" id="UP000076532">
    <property type="component" value="Unassembled WGS sequence"/>
</dbReference>
<evidence type="ECO:0000313" key="1">
    <source>
        <dbReference type="EMBL" id="KZP28542.1"/>
    </source>
</evidence>
<evidence type="ECO:0000313" key="2">
    <source>
        <dbReference type="Proteomes" id="UP000076532"/>
    </source>
</evidence>
<sequence>MPRKGAISKSIIHSLGQLFRVDIEHGPLKIGFVGFDLNSQYERTIRSLFVKPHVVMVDHQHTVYDLLLTVHFLLTFRLGSRIRRSPAPGPIPSK</sequence>
<reference evidence="1 2" key="1">
    <citation type="journal article" date="2016" name="Mol. Biol. Evol.">
        <title>Comparative Genomics of Early-Diverging Mushroom-Forming Fungi Provides Insights into the Origins of Lignocellulose Decay Capabilities.</title>
        <authorList>
            <person name="Nagy L.G."/>
            <person name="Riley R."/>
            <person name="Tritt A."/>
            <person name="Adam C."/>
            <person name="Daum C."/>
            <person name="Floudas D."/>
            <person name="Sun H."/>
            <person name="Yadav J.S."/>
            <person name="Pangilinan J."/>
            <person name="Larsson K.H."/>
            <person name="Matsuura K."/>
            <person name="Barry K."/>
            <person name="Labutti K."/>
            <person name="Kuo R."/>
            <person name="Ohm R.A."/>
            <person name="Bhattacharya S.S."/>
            <person name="Shirouzu T."/>
            <person name="Yoshinaga Y."/>
            <person name="Martin F.M."/>
            <person name="Grigoriev I.V."/>
            <person name="Hibbett D.S."/>
        </authorList>
    </citation>
    <scope>NUCLEOTIDE SEQUENCE [LARGE SCALE GENOMIC DNA]</scope>
    <source>
        <strain evidence="1 2">CBS 109695</strain>
    </source>
</reference>
<dbReference type="EMBL" id="KV417503">
    <property type="protein sequence ID" value="KZP28542.1"/>
    <property type="molecule type" value="Genomic_DNA"/>
</dbReference>
<gene>
    <name evidence="1" type="ORF">FIBSPDRAFT_260588</name>
</gene>
<organism evidence="1 2">
    <name type="scientific">Athelia psychrophila</name>
    <dbReference type="NCBI Taxonomy" id="1759441"/>
    <lineage>
        <taxon>Eukaryota</taxon>
        <taxon>Fungi</taxon>
        <taxon>Dikarya</taxon>
        <taxon>Basidiomycota</taxon>
        <taxon>Agaricomycotina</taxon>
        <taxon>Agaricomycetes</taxon>
        <taxon>Agaricomycetidae</taxon>
        <taxon>Atheliales</taxon>
        <taxon>Atheliaceae</taxon>
        <taxon>Athelia</taxon>
    </lineage>
</organism>
<protein>
    <submittedName>
        <fullName evidence="1">Uncharacterized protein</fullName>
    </submittedName>
</protein>
<proteinExistence type="predicted"/>
<name>A0A166RQR0_9AGAM</name>